<evidence type="ECO:0000313" key="2">
    <source>
        <dbReference type="Proteomes" id="UP000076532"/>
    </source>
</evidence>
<dbReference type="AlphaFoldDB" id="A0A166ASD0"/>
<dbReference type="OrthoDB" id="3184970at2759"/>
<dbReference type="InterPro" id="IPR011333">
    <property type="entry name" value="SKP1/BTB/POZ_sf"/>
</dbReference>
<dbReference type="EMBL" id="KV417655">
    <property type="protein sequence ID" value="KZP11910.1"/>
    <property type="molecule type" value="Genomic_DNA"/>
</dbReference>
<dbReference type="Proteomes" id="UP000076532">
    <property type="component" value="Unassembled WGS sequence"/>
</dbReference>
<organism evidence="1 2">
    <name type="scientific">Athelia psychrophila</name>
    <dbReference type="NCBI Taxonomy" id="1759441"/>
    <lineage>
        <taxon>Eukaryota</taxon>
        <taxon>Fungi</taxon>
        <taxon>Dikarya</taxon>
        <taxon>Basidiomycota</taxon>
        <taxon>Agaricomycotina</taxon>
        <taxon>Agaricomycetes</taxon>
        <taxon>Agaricomycetidae</taxon>
        <taxon>Atheliales</taxon>
        <taxon>Atheliaceae</taxon>
        <taxon>Athelia</taxon>
    </lineage>
</organism>
<accession>A0A166ASD0</accession>
<gene>
    <name evidence="1" type="ORF">FIBSPDRAFT_799739</name>
</gene>
<sequence>MGDSGSTTSTSERFNAADADITFESCDHVLFRVHSVNLRCTSESFSPPDGTSTSNDIVALPETAQVLDLVFQHMYPQRQPDLLQLDFEVIAAVAEAVEKYQVYPAMQLCRMHMQPHFASHPVDVLAYAARHDYPTIANQAAQELVWIWSPGTALDDQLSGKPDVKAVWDRYYRQWLDVIRFALVFPSRVETISEHGDDHGLRIARTLFRLGRGPAVLKDMEKVFDNLTRIFACGTCQIHGWRLDVQGMIDNLKPFSTYL</sequence>
<protein>
    <recommendedName>
        <fullName evidence="3">BTB domain-containing protein</fullName>
    </recommendedName>
</protein>
<name>A0A166ASD0_9AGAM</name>
<reference evidence="1 2" key="1">
    <citation type="journal article" date="2016" name="Mol. Biol. Evol.">
        <title>Comparative Genomics of Early-Diverging Mushroom-Forming Fungi Provides Insights into the Origins of Lignocellulose Decay Capabilities.</title>
        <authorList>
            <person name="Nagy L.G."/>
            <person name="Riley R."/>
            <person name="Tritt A."/>
            <person name="Adam C."/>
            <person name="Daum C."/>
            <person name="Floudas D."/>
            <person name="Sun H."/>
            <person name="Yadav J.S."/>
            <person name="Pangilinan J."/>
            <person name="Larsson K.H."/>
            <person name="Matsuura K."/>
            <person name="Barry K."/>
            <person name="Labutti K."/>
            <person name="Kuo R."/>
            <person name="Ohm R.A."/>
            <person name="Bhattacharya S.S."/>
            <person name="Shirouzu T."/>
            <person name="Yoshinaga Y."/>
            <person name="Martin F.M."/>
            <person name="Grigoriev I.V."/>
            <person name="Hibbett D.S."/>
        </authorList>
    </citation>
    <scope>NUCLEOTIDE SEQUENCE [LARGE SCALE GENOMIC DNA]</scope>
    <source>
        <strain evidence="1 2">CBS 109695</strain>
    </source>
</reference>
<dbReference type="Gene3D" id="3.30.710.10">
    <property type="entry name" value="Potassium Channel Kv1.1, Chain A"/>
    <property type="match status" value="1"/>
</dbReference>
<keyword evidence="2" id="KW-1185">Reference proteome</keyword>
<evidence type="ECO:0000313" key="1">
    <source>
        <dbReference type="EMBL" id="KZP11910.1"/>
    </source>
</evidence>
<evidence type="ECO:0008006" key="3">
    <source>
        <dbReference type="Google" id="ProtNLM"/>
    </source>
</evidence>
<proteinExistence type="predicted"/>